<evidence type="ECO:0000313" key="7">
    <source>
        <dbReference type="EMBL" id="MDI1486269.1"/>
    </source>
</evidence>
<feature type="transmembrane region" description="Helical" evidence="6">
    <location>
        <begin position="13"/>
        <end position="36"/>
    </location>
</feature>
<keyword evidence="3 6" id="KW-1133">Transmembrane helix</keyword>
<evidence type="ECO:0000313" key="8">
    <source>
        <dbReference type="Proteomes" id="UP001161017"/>
    </source>
</evidence>
<keyword evidence="8" id="KW-1185">Reference proteome</keyword>
<dbReference type="GO" id="GO:0005886">
    <property type="term" value="C:plasma membrane"/>
    <property type="evidence" value="ECO:0007669"/>
    <property type="project" value="TreeGrafter"/>
</dbReference>
<sequence length="302" mass="33165">MSLRRNSSQDWDFLRVALCYGPAWVCIVVAFSIYLTSGAEIFKKRRELRAFNNSNGGGPTDKTASASTEESWANFKTTQIAVTSEVGSAVMPLGTIEECFHPHPASLSKAQQKRSPQVSMSGKIYEPYSVDIASPPKEGRPRIPQYTSASTSTQAQKKRSAAMEANRAAWGYSKVALLFFFSLLITWVPSSAFRIFSLVHPKSENLGLAYVAGIVLSLMGFWNSVIYFMTSRAACKDLIVTVFSRGNSHLRKNDISAIKGSMGATPFRKPSQRVSWGDDFERLSEHEQGIGHGSVGESTPSL</sequence>
<dbReference type="EMBL" id="JAPUFD010000003">
    <property type="protein sequence ID" value="MDI1486269.1"/>
    <property type="molecule type" value="Genomic_DNA"/>
</dbReference>
<organism evidence="7 8">
    <name type="scientific">Ramalina farinacea</name>
    <dbReference type="NCBI Taxonomy" id="258253"/>
    <lineage>
        <taxon>Eukaryota</taxon>
        <taxon>Fungi</taxon>
        <taxon>Dikarya</taxon>
        <taxon>Ascomycota</taxon>
        <taxon>Pezizomycotina</taxon>
        <taxon>Lecanoromycetes</taxon>
        <taxon>OSLEUM clade</taxon>
        <taxon>Lecanoromycetidae</taxon>
        <taxon>Lecanorales</taxon>
        <taxon>Lecanorineae</taxon>
        <taxon>Ramalinaceae</taxon>
        <taxon>Ramalina</taxon>
    </lineage>
</organism>
<feature type="region of interest" description="Disordered" evidence="5">
    <location>
        <begin position="136"/>
        <end position="155"/>
    </location>
</feature>
<comment type="subcellular location">
    <subcellularLocation>
        <location evidence="1">Membrane</location>
        <topology evidence="1">Multi-pass membrane protein</topology>
    </subcellularLocation>
</comment>
<keyword evidence="4 6" id="KW-0472">Membrane</keyword>
<comment type="caution">
    <text evidence="7">The sequence shown here is derived from an EMBL/GenBank/DDBJ whole genome shotgun (WGS) entry which is preliminary data.</text>
</comment>
<evidence type="ECO:0000256" key="1">
    <source>
        <dbReference type="ARBA" id="ARBA00004141"/>
    </source>
</evidence>
<dbReference type="Proteomes" id="UP001161017">
    <property type="component" value="Unassembled WGS sequence"/>
</dbReference>
<evidence type="ECO:0000256" key="6">
    <source>
        <dbReference type="SAM" id="Phobius"/>
    </source>
</evidence>
<evidence type="ECO:0000256" key="2">
    <source>
        <dbReference type="ARBA" id="ARBA00022692"/>
    </source>
</evidence>
<name>A0AA43TSP7_9LECA</name>
<keyword evidence="2 6" id="KW-0812">Transmembrane</keyword>
<feature type="transmembrane region" description="Helical" evidence="6">
    <location>
        <begin position="208"/>
        <end position="229"/>
    </location>
</feature>
<accession>A0AA43TSP7</accession>
<dbReference type="GO" id="GO:0004930">
    <property type="term" value="F:G protein-coupled receptor activity"/>
    <property type="evidence" value="ECO:0007669"/>
    <property type="project" value="TreeGrafter"/>
</dbReference>
<dbReference type="PANTHER" id="PTHR23112">
    <property type="entry name" value="G PROTEIN-COUPLED RECEPTOR 157-RELATED"/>
    <property type="match status" value="1"/>
</dbReference>
<protein>
    <submittedName>
        <fullName evidence="7">Uncharacterized protein</fullName>
    </submittedName>
</protein>
<feature type="transmembrane region" description="Helical" evidence="6">
    <location>
        <begin position="168"/>
        <end position="188"/>
    </location>
</feature>
<dbReference type="AlphaFoldDB" id="A0AA43TSP7"/>
<dbReference type="PANTHER" id="PTHR23112:SF0">
    <property type="entry name" value="TRANSMEMBRANE PROTEIN 116"/>
    <property type="match status" value="1"/>
</dbReference>
<dbReference type="GO" id="GO:0007189">
    <property type="term" value="P:adenylate cyclase-activating G protein-coupled receptor signaling pathway"/>
    <property type="evidence" value="ECO:0007669"/>
    <property type="project" value="TreeGrafter"/>
</dbReference>
<gene>
    <name evidence="7" type="ORF">OHK93_005495</name>
</gene>
<reference evidence="7" key="1">
    <citation type="journal article" date="2023" name="Genome Biol. Evol.">
        <title>First Whole Genome Sequence and Flow Cytometry Genome Size Data for the Lichen-Forming Fungus Ramalina farinacea (Ascomycota).</title>
        <authorList>
            <person name="Llewellyn T."/>
            <person name="Mian S."/>
            <person name="Hill R."/>
            <person name="Leitch I.J."/>
            <person name="Gaya E."/>
        </authorList>
    </citation>
    <scope>NUCLEOTIDE SEQUENCE</scope>
    <source>
        <strain evidence="7">LIQ254RAFAR</strain>
    </source>
</reference>
<proteinExistence type="predicted"/>
<feature type="compositionally biased region" description="Polar residues" evidence="5">
    <location>
        <begin position="145"/>
        <end position="155"/>
    </location>
</feature>
<evidence type="ECO:0000256" key="4">
    <source>
        <dbReference type="ARBA" id="ARBA00023136"/>
    </source>
</evidence>
<evidence type="ECO:0000256" key="5">
    <source>
        <dbReference type="SAM" id="MobiDB-lite"/>
    </source>
</evidence>
<evidence type="ECO:0000256" key="3">
    <source>
        <dbReference type="ARBA" id="ARBA00022989"/>
    </source>
</evidence>